<reference evidence="1" key="1">
    <citation type="submission" date="2013-10" db="EMBL/GenBank/DDBJ databases">
        <title>Analysis of phosphate transporter in wheat.</title>
        <authorList>
            <person name="Gruen A."/>
            <person name="Buchner P."/>
            <person name="Hawkesford M.J."/>
        </authorList>
    </citation>
    <scope>NUCLEOTIDE SEQUENCE</scope>
</reference>
<proteinExistence type="evidence at transcript level"/>
<protein>
    <submittedName>
        <fullName evidence="1">Phosphate transporter</fullName>
    </submittedName>
</protein>
<evidence type="ECO:0000313" key="1">
    <source>
        <dbReference type="EMBL" id="CDJ80013.1"/>
    </source>
</evidence>
<sequence>HRGTHRQDGKVLDPAPWFLHDVLVHASDGHQIRIPQGQGPRPVRHPLRAHILLRKLRPQQHHLRAAGRAIPHACPLYMPRHQRRVRQGRRHRCRLRGADPHPQGRPQAHEAGAHPSLCHQHVRLLLHLPRP</sequence>
<feature type="non-terminal residue" evidence="1">
    <location>
        <position position="1"/>
    </location>
</feature>
<dbReference type="EMBL" id="HG764744">
    <property type="protein sequence ID" value="CDJ80013.1"/>
    <property type="molecule type" value="mRNA"/>
</dbReference>
<organism evidence="1">
    <name type="scientific">Triticum aestivum</name>
    <name type="common">Wheat</name>
    <dbReference type="NCBI Taxonomy" id="4565"/>
    <lineage>
        <taxon>Eukaryota</taxon>
        <taxon>Viridiplantae</taxon>
        <taxon>Streptophyta</taxon>
        <taxon>Embryophyta</taxon>
        <taxon>Tracheophyta</taxon>
        <taxon>Spermatophyta</taxon>
        <taxon>Magnoliopsida</taxon>
        <taxon>Liliopsida</taxon>
        <taxon>Poales</taxon>
        <taxon>Poaceae</taxon>
        <taxon>BOP clade</taxon>
        <taxon>Pooideae</taxon>
        <taxon>Triticodae</taxon>
        <taxon>Triticeae</taxon>
        <taxon>Triticinae</taxon>
        <taxon>Triticum</taxon>
    </lineage>
</organism>
<name>V6BQS7_WHEAT</name>
<accession>V6BQS7</accession>
<gene>
    <name evidence="1" type="primary">pht1,11</name>
</gene>
<dbReference type="AlphaFoldDB" id="V6BQS7"/>